<evidence type="ECO:0000259" key="5">
    <source>
        <dbReference type="Pfam" id="PF01258"/>
    </source>
</evidence>
<organism evidence="6 7">
    <name type="scientific">Providencia rustigianii</name>
    <dbReference type="NCBI Taxonomy" id="158850"/>
    <lineage>
        <taxon>Bacteria</taxon>
        <taxon>Pseudomonadati</taxon>
        <taxon>Pseudomonadota</taxon>
        <taxon>Gammaproteobacteria</taxon>
        <taxon>Enterobacterales</taxon>
        <taxon>Morganellaceae</taxon>
        <taxon>Providencia</taxon>
    </lineage>
</organism>
<dbReference type="Gene3D" id="1.20.120.910">
    <property type="entry name" value="DksA, coiled-coil domain"/>
    <property type="match status" value="1"/>
</dbReference>
<evidence type="ECO:0000256" key="2">
    <source>
        <dbReference type="ARBA" id="ARBA00022771"/>
    </source>
</evidence>
<gene>
    <name evidence="6" type="primary">ybiI</name>
    <name evidence="6" type="ORF">NCTC12026_01653</name>
</gene>
<keyword evidence="2" id="KW-0863">Zinc-finger</keyword>
<dbReference type="InterPro" id="IPR012783">
    <property type="entry name" value="Znf_C4_TraR"/>
</dbReference>
<dbReference type="OrthoDB" id="962301at2"/>
<dbReference type="InterPro" id="IPR020458">
    <property type="entry name" value="Znf_DskA_TraR_CS"/>
</dbReference>
<feature type="domain" description="Zinc finger DksA/TraR C4-type" evidence="5">
    <location>
        <begin position="35"/>
        <end position="64"/>
    </location>
</feature>
<dbReference type="InterPro" id="IPR000962">
    <property type="entry name" value="Znf_DskA_TraR"/>
</dbReference>
<sequence>MSKNLDRASEYEALMREHQINAVIKRPIGVSAFECDECGNPIPESRRIASPGCIRCIDCQTVYELKDKHYRSV</sequence>
<dbReference type="AlphaFoldDB" id="A0A379G2U8"/>
<dbReference type="PANTHER" id="PTHR38777">
    <property type="entry name" value="FELS-2 PROPHAGE PROTEIN"/>
    <property type="match status" value="1"/>
</dbReference>
<dbReference type="EMBL" id="UGUA01000002">
    <property type="protein sequence ID" value="SUC35267.1"/>
    <property type="molecule type" value="Genomic_DNA"/>
</dbReference>
<protein>
    <submittedName>
        <fullName evidence="6">Conjugal transfer protein TraR</fullName>
    </submittedName>
</protein>
<dbReference type="RefSeq" id="WP_115164227.1">
    <property type="nucleotide sequence ID" value="NZ_UGUA01000002.1"/>
</dbReference>
<dbReference type="NCBIfam" id="TIGR02419">
    <property type="entry name" value="C4_traR_proteo"/>
    <property type="match status" value="1"/>
</dbReference>
<dbReference type="SUPFAM" id="SSF57716">
    <property type="entry name" value="Glucocorticoid receptor-like (DNA-binding domain)"/>
    <property type="match status" value="1"/>
</dbReference>
<proteinExistence type="predicted"/>
<evidence type="ECO:0000313" key="7">
    <source>
        <dbReference type="Proteomes" id="UP000255129"/>
    </source>
</evidence>
<dbReference type="Proteomes" id="UP000255129">
    <property type="component" value="Unassembled WGS sequence"/>
</dbReference>
<dbReference type="PROSITE" id="PS01102">
    <property type="entry name" value="ZF_DKSA_1"/>
    <property type="match status" value="1"/>
</dbReference>
<name>A0A379G2U8_9GAMM</name>
<feature type="zinc finger region" description="dksA C4-type" evidence="4">
    <location>
        <begin position="35"/>
        <end position="59"/>
    </location>
</feature>
<keyword evidence="3" id="KW-0862">Zinc</keyword>
<accession>A0A379G2U8</accession>
<dbReference type="GO" id="GO:0008270">
    <property type="term" value="F:zinc ion binding"/>
    <property type="evidence" value="ECO:0007669"/>
    <property type="project" value="UniProtKB-KW"/>
</dbReference>
<dbReference type="GO" id="GO:1900378">
    <property type="term" value="P:positive regulation of secondary metabolite biosynthetic process"/>
    <property type="evidence" value="ECO:0007669"/>
    <property type="project" value="TreeGrafter"/>
</dbReference>
<evidence type="ECO:0000256" key="1">
    <source>
        <dbReference type="ARBA" id="ARBA00022723"/>
    </source>
</evidence>
<evidence type="ECO:0000256" key="3">
    <source>
        <dbReference type="ARBA" id="ARBA00022833"/>
    </source>
</evidence>
<dbReference type="Pfam" id="PF01258">
    <property type="entry name" value="zf-dskA_traR"/>
    <property type="match status" value="1"/>
</dbReference>
<reference evidence="6 7" key="1">
    <citation type="submission" date="2018-06" db="EMBL/GenBank/DDBJ databases">
        <authorList>
            <consortium name="Pathogen Informatics"/>
            <person name="Doyle S."/>
        </authorList>
    </citation>
    <scope>NUCLEOTIDE SEQUENCE [LARGE SCALE GENOMIC DNA]</scope>
    <source>
        <strain evidence="6 7">NCTC12026</strain>
    </source>
</reference>
<dbReference type="PROSITE" id="PS51128">
    <property type="entry name" value="ZF_DKSA_2"/>
    <property type="match status" value="1"/>
</dbReference>
<evidence type="ECO:0000313" key="6">
    <source>
        <dbReference type="EMBL" id="SUC35267.1"/>
    </source>
</evidence>
<evidence type="ECO:0000256" key="4">
    <source>
        <dbReference type="PROSITE-ProRule" id="PRU00510"/>
    </source>
</evidence>
<keyword evidence="1" id="KW-0479">Metal-binding</keyword>
<dbReference type="PANTHER" id="PTHR38777:SF1">
    <property type="entry name" value="DNAK SUPPRESSOR PROTEIN"/>
    <property type="match status" value="1"/>
</dbReference>